<evidence type="ECO:0000313" key="3">
    <source>
        <dbReference type="EMBL" id="GFR43431.1"/>
    </source>
</evidence>
<gene>
    <name evidence="3" type="ORF">Agub_g4512</name>
</gene>
<feature type="transmembrane region" description="Helical" evidence="2">
    <location>
        <begin position="122"/>
        <end position="143"/>
    </location>
</feature>
<protein>
    <submittedName>
        <fullName evidence="3">Uncharacterized protein</fullName>
    </submittedName>
</protein>
<accession>A0AAD3HK07</accession>
<keyword evidence="2" id="KW-1133">Transmembrane helix</keyword>
<name>A0AAD3HK07_9CHLO</name>
<feature type="region of interest" description="Disordered" evidence="1">
    <location>
        <begin position="178"/>
        <end position="198"/>
    </location>
</feature>
<keyword evidence="4" id="KW-1185">Reference proteome</keyword>
<feature type="transmembrane region" description="Helical" evidence="2">
    <location>
        <begin position="267"/>
        <end position="287"/>
    </location>
</feature>
<feature type="transmembrane region" description="Helical" evidence="2">
    <location>
        <begin position="98"/>
        <end position="116"/>
    </location>
</feature>
<evidence type="ECO:0000256" key="2">
    <source>
        <dbReference type="SAM" id="Phobius"/>
    </source>
</evidence>
<reference evidence="3 4" key="1">
    <citation type="journal article" date="2021" name="Sci. Rep.">
        <title>Genome sequencing of the multicellular alga Astrephomene provides insights into convergent evolution of germ-soma differentiation.</title>
        <authorList>
            <person name="Yamashita S."/>
            <person name="Yamamoto K."/>
            <person name="Matsuzaki R."/>
            <person name="Suzuki S."/>
            <person name="Yamaguchi H."/>
            <person name="Hirooka S."/>
            <person name="Minakuchi Y."/>
            <person name="Miyagishima S."/>
            <person name="Kawachi M."/>
            <person name="Toyoda A."/>
            <person name="Nozaki H."/>
        </authorList>
    </citation>
    <scope>NUCLEOTIDE SEQUENCE [LARGE SCALE GENOMIC DNA]</scope>
    <source>
        <strain evidence="3 4">NIES-4017</strain>
    </source>
</reference>
<comment type="caution">
    <text evidence="3">The sequence shown here is derived from an EMBL/GenBank/DDBJ whole genome shotgun (WGS) entry which is preliminary data.</text>
</comment>
<proteinExistence type="predicted"/>
<feature type="non-terminal residue" evidence="3">
    <location>
        <position position="1"/>
    </location>
</feature>
<dbReference type="EMBL" id="BMAR01000005">
    <property type="protein sequence ID" value="GFR43431.1"/>
    <property type="molecule type" value="Genomic_DNA"/>
</dbReference>
<sequence length="336" mass="35502">MMTCECNDERQLTTADMNATKCYFSAAKAVSALSHEHTFYIVHSRQARFGPSRMWQPQNVELVLHALSLARLGLALFRPELGEREGHPRYTFRACGQAGLAQGLLALPSLSTAVYIATRSWWWQQLSVLLLASSFQALLWLAWTAAIGPRRGAATAAAASTPAAAAICNGNCNDGSSSGCSATGTPGDGQSSGSAEHRPSWRNSLLALLPVKPILLPADAYLSSKAWTNTSSRRKPSAASAATREAMAVAAATNTVAPALDLFATHFLLAFAALSCITSALGSLRLASQPPPATSPQLLLPGSVFELPRDITTSVWILTVTLLLGTVPSLDRLASA</sequence>
<feature type="compositionally biased region" description="Polar residues" evidence="1">
    <location>
        <begin position="182"/>
        <end position="194"/>
    </location>
</feature>
<evidence type="ECO:0000313" key="4">
    <source>
        <dbReference type="Proteomes" id="UP001054857"/>
    </source>
</evidence>
<evidence type="ECO:0000256" key="1">
    <source>
        <dbReference type="SAM" id="MobiDB-lite"/>
    </source>
</evidence>
<dbReference type="AlphaFoldDB" id="A0AAD3HK07"/>
<organism evidence="3 4">
    <name type="scientific">Astrephomene gubernaculifera</name>
    <dbReference type="NCBI Taxonomy" id="47775"/>
    <lineage>
        <taxon>Eukaryota</taxon>
        <taxon>Viridiplantae</taxon>
        <taxon>Chlorophyta</taxon>
        <taxon>core chlorophytes</taxon>
        <taxon>Chlorophyceae</taxon>
        <taxon>CS clade</taxon>
        <taxon>Chlamydomonadales</taxon>
        <taxon>Astrephomenaceae</taxon>
        <taxon>Astrephomene</taxon>
    </lineage>
</organism>
<keyword evidence="2" id="KW-0812">Transmembrane</keyword>
<feature type="transmembrane region" description="Helical" evidence="2">
    <location>
        <begin position="307"/>
        <end position="327"/>
    </location>
</feature>
<keyword evidence="2" id="KW-0472">Membrane</keyword>
<dbReference type="Proteomes" id="UP001054857">
    <property type="component" value="Unassembled WGS sequence"/>
</dbReference>